<organism evidence="3 4">
    <name type="scientific">Pelagicoccus enzymogenes</name>
    <dbReference type="NCBI Taxonomy" id="2773457"/>
    <lineage>
        <taxon>Bacteria</taxon>
        <taxon>Pseudomonadati</taxon>
        <taxon>Verrucomicrobiota</taxon>
        <taxon>Opitutia</taxon>
        <taxon>Puniceicoccales</taxon>
        <taxon>Pelagicoccaceae</taxon>
        <taxon>Pelagicoccus</taxon>
    </lineage>
</organism>
<evidence type="ECO:0000259" key="2">
    <source>
        <dbReference type="PROSITE" id="PS50835"/>
    </source>
</evidence>
<dbReference type="Pfam" id="PF13927">
    <property type="entry name" value="Ig_3"/>
    <property type="match status" value="1"/>
</dbReference>
<keyword evidence="1" id="KW-0677">Repeat</keyword>
<dbReference type="InterPro" id="IPR003599">
    <property type="entry name" value="Ig_sub"/>
</dbReference>
<proteinExistence type="predicted"/>
<feature type="domain" description="Ig-like" evidence="2">
    <location>
        <begin position="1545"/>
        <end position="1618"/>
    </location>
</feature>
<dbReference type="Gene3D" id="2.80.10.50">
    <property type="match status" value="2"/>
</dbReference>
<protein>
    <submittedName>
        <fullName evidence="3">Immunoglobulin domain-containing protein</fullName>
    </submittedName>
</protein>
<dbReference type="PANTHER" id="PTHR13817:SF73">
    <property type="entry name" value="FIBRONECTIN TYPE-III DOMAIN-CONTAINING PROTEIN"/>
    <property type="match status" value="1"/>
</dbReference>
<dbReference type="InterPro" id="IPR036179">
    <property type="entry name" value="Ig-like_dom_sf"/>
</dbReference>
<dbReference type="PANTHER" id="PTHR13817">
    <property type="entry name" value="TITIN"/>
    <property type="match status" value="1"/>
</dbReference>
<gene>
    <name evidence="3" type="ORF">IEN85_21475</name>
</gene>
<dbReference type="InterPro" id="IPR007110">
    <property type="entry name" value="Ig-like_dom"/>
</dbReference>
<comment type="caution">
    <text evidence="3">The sequence shown here is derived from an EMBL/GenBank/DDBJ whole genome shotgun (WGS) entry which is preliminary data.</text>
</comment>
<dbReference type="SUPFAM" id="SSF48726">
    <property type="entry name" value="Immunoglobulin"/>
    <property type="match status" value="2"/>
</dbReference>
<dbReference type="PROSITE" id="PS50835">
    <property type="entry name" value="IG_LIKE"/>
    <property type="match status" value="1"/>
</dbReference>
<accession>A0A927IJP5</accession>
<dbReference type="InterPro" id="IPR050964">
    <property type="entry name" value="Striated_Muscle_Regulatory"/>
</dbReference>
<evidence type="ECO:0000313" key="4">
    <source>
        <dbReference type="Proteomes" id="UP000622317"/>
    </source>
</evidence>
<dbReference type="RefSeq" id="WP_191619151.1">
    <property type="nucleotide sequence ID" value="NZ_JACYFG010000051.1"/>
</dbReference>
<reference evidence="3" key="1">
    <citation type="submission" date="2020-09" db="EMBL/GenBank/DDBJ databases">
        <title>Pelagicoccus enzymogenes sp. nov. with an EPS production, isolated from marine sediment.</title>
        <authorList>
            <person name="Feng X."/>
        </authorList>
    </citation>
    <scope>NUCLEOTIDE SEQUENCE</scope>
    <source>
        <strain evidence="3">NFK12</strain>
    </source>
</reference>
<dbReference type="EMBL" id="JACYFG010000051">
    <property type="protein sequence ID" value="MBD5782084.1"/>
    <property type="molecule type" value="Genomic_DNA"/>
</dbReference>
<keyword evidence="4" id="KW-1185">Reference proteome</keyword>
<evidence type="ECO:0000256" key="1">
    <source>
        <dbReference type="ARBA" id="ARBA00022737"/>
    </source>
</evidence>
<dbReference type="SMART" id="SM00409">
    <property type="entry name" value="IG"/>
    <property type="match status" value="3"/>
</dbReference>
<dbReference type="Proteomes" id="UP000622317">
    <property type="component" value="Unassembled WGS sequence"/>
</dbReference>
<name>A0A927IJP5_9BACT</name>
<dbReference type="InterPro" id="IPR013783">
    <property type="entry name" value="Ig-like_fold"/>
</dbReference>
<sequence length="1706" mass="187585">MRIPLPPKTFRLICLITLAPYFQGLAETYRLSENFELESRQDAIPSQLIALEDGSHLAVGGFDSVDGEFSGSLAILSPEGNFEPLSLSFPILEAQADQAALNSDGSISISFTNVAPELGLNGNTVIQFSPNGEPVLTIANQQGLILQKDNRFLQIFGETDPSQPGKQFTRIQRLVRSETGDYVLDESFKAPRVEGYCRAVHILANGKILAVGAFPNSSTLTTGNLMLLEPNGQAAPGFSRYGYRNEQLEYNQYHISSLPTGEIFLLYESGDQYFPTKIGADGKRDSSFGVSNQASVYYKSEVFSAGDGGYFVTGAWNQIGNDFTQVIKLKADGQIDEAFNFDPDGLFTDDGPIDYFSAAMTQNGLLLSGRTSSDSKKIAFAFLSENGTLAEAHPSKISISKPKAASWTNSGELLMGDGIARIDGTIRVSFEPVNNLKLTQLADGTFTTDDFLFYDQNRTRLPVQPHFDPSLWFRAQMPNGEWLAEQRASKWGQEIGVVKLLPHGSVDESFPTLDPDTAILCVTKQHIYYTLGKWANIPREVRRMSHLGAPDPDFSIPNLYGNLAFMKVVGDWLYFPSLTIGDNQIAKPLGARFSINGELDQNYAPEKFIERPYQSANTWPSQSANRYADDGSTVIFGYKIDQPSESGSERLWHVSPEGVVTEVDDRFKWKNTEVDIAPNGDLYLAGTALTPIGPLPTSARYTRSPASFSTPFKKRVSFSEGPVSLEVTIVDFLPDSIVWLKDGTEIPGANAPQLDFDHLDASHAGTYQIRIQSVDTTITSNPIRLLPPKAPHFLTHPHDSDASSFGSLILKASVDGAPYPELQWYVDGLPIEGANTPVLEFDEIGLQDIGTYRLRSKNSIGTQWSKPAIVSVNDIVPQIEKKFDVGRESPLYASSIIPSPNGGYYIQSLEDSLPPIRKIRTDYVNEEGEMTIDWSKDRIPAGYDSLNFCPFTGTHFALLTEFVPGGSGDTITHFTRLTPQGMPDTAFGVHRFDSNMYSVIAFRQWPDGNVWVDDGSTALEISNSGTVTPLPRIEQFVGGMPPWTFIHPLSMRIADDTYTLTRPNTHWLIRLGADGKSLPGSDIIDIGYSPLVTQILGIWANGTQLKHDPVAQTLSGSTFEGEELWNLNITGWTIPTNNIFAVKSADGTRLSIIAHAELDPKSARIFWVESDGTNNFHDSKTFDGLHSYRQIVGLKNNAFALHGLADPQGTKERVVFINSDSNPSEPTKLVRLETAYLGEPTAALDGQNLFLPITGEHVDGTLTGPILKLDAAGNIDSSYFASLPESALPATKALCPLPQGYLAVLRGENYGYEYELHVLDPVGNPVSYRDLGTIYQSPPKLIYHPYSNTGFLVVSIEPNSGESVRFDRYLIDGTLDPDYQHGVKKVQNNYTMVTSDSLGRVYLYRRQFNQTPAAVIRVNANGEVDNSFTLDPSLSQIEAIAIDRSDRLLIAGTQLLRLSNNGAIAPGFAVQIDAISASDQFGALPNGDVIVRNKRFDQNGVFVRSYGVSSRTLSGTLFNERVATVTYDPQTNQSSLHLISLSGPPKIQNQPRGQSVPIGFPLTFAINASEKPGLNYQWTHNGNLIPQETSSRLSFNSVHAENAGSYQVTVSWDEGSLTLPEFELITTTATPYGQNVPPLSFQLTEAGIEYSWVNEIEQSFELVISEDLKAWQIAPFPSSAEQRTQKAIAQFKDLPPNFFVKLWISP</sequence>
<dbReference type="Gene3D" id="2.60.40.10">
    <property type="entry name" value="Immunoglobulins"/>
    <property type="match status" value="3"/>
</dbReference>
<evidence type="ECO:0000313" key="3">
    <source>
        <dbReference type="EMBL" id="MBD5782084.1"/>
    </source>
</evidence>